<organism evidence="1 2">
    <name type="scientific">Mucilaginibacter agri</name>
    <dbReference type="NCBI Taxonomy" id="2695265"/>
    <lineage>
        <taxon>Bacteria</taxon>
        <taxon>Pseudomonadati</taxon>
        <taxon>Bacteroidota</taxon>
        <taxon>Sphingobacteriia</taxon>
        <taxon>Sphingobacteriales</taxon>
        <taxon>Sphingobacteriaceae</taxon>
        <taxon>Mucilaginibacter</taxon>
    </lineage>
</organism>
<dbReference type="RefSeq" id="WP_166584224.1">
    <property type="nucleotide sequence ID" value="NZ_WWEO01000036.1"/>
</dbReference>
<protein>
    <submittedName>
        <fullName evidence="1">Uncharacterized protein</fullName>
    </submittedName>
</protein>
<dbReference type="EMBL" id="WWEO01000036">
    <property type="protein sequence ID" value="NCD68200.1"/>
    <property type="molecule type" value="Genomic_DNA"/>
</dbReference>
<name>A0A966DR77_9SPHI</name>
<dbReference type="Proteomes" id="UP000638732">
    <property type="component" value="Unassembled WGS sequence"/>
</dbReference>
<keyword evidence="2" id="KW-1185">Reference proteome</keyword>
<gene>
    <name evidence="1" type="ORF">GSY63_02385</name>
</gene>
<reference evidence="1" key="1">
    <citation type="submission" date="2020-01" db="EMBL/GenBank/DDBJ databases">
        <authorList>
            <person name="Seo Y.L."/>
        </authorList>
    </citation>
    <scope>NUCLEOTIDE SEQUENCE</scope>
    <source>
        <strain evidence="1">R11</strain>
    </source>
</reference>
<evidence type="ECO:0000313" key="2">
    <source>
        <dbReference type="Proteomes" id="UP000638732"/>
    </source>
</evidence>
<proteinExistence type="predicted"/>
<evidence type="ECO:0000313" key="1">
    <source>
        <dbReference type="EMBL" id="NCD68200.1"/>
    </source>
</evidence>
<reference evidence="1" key="2">
    <citation type="submission" date="2020-10" db="EMBL/GenBank/DDBJ databases">
        <title>Mucilaginibacter sp. nov., isolated from soil.</title>
        <authorList>
            <person name="Jeon C.O."/>
        </authorList>
    </citation>
    <scope>NUCLEOTIDE SEQUENCE</scope>
    <source>
        <strain evidence="1">R11</strain>
    </source>
</reference>
<dbReference type="AlphaFoldDB" id="A0A966DR77"/>
<comment type="caution">
    <text evidence="1">The sequence shown here is derived from an EMBL/GenBank/DDBJ whole genome shotgun (WGS) entry which is preliminary data.</text>
</comment>
<sequence>MKGKFHYGPYNHFCPWGYFLHDDSTFTFEGNCEGRAESSLGNWHLTKDSIEVSSFEKSPTNIAFHVYCSKYNNKAETTFIILDKGHKPIENFLIEPFNNQPGYTYKNEYGFLLNSDADFTRDEFEKFHTDSSGILKIKKGISDSLDFAKLNLLAGKNFRIRNHNLPDTIKLTINMDGRPFYYDALKYEDGKSTFKFRYANGKMVF</sequence>
<accession>A0A966DR77</accession>